<dbReference type="OrthoDB" id="3183633at2"/>
<feature type="domain" description="Glycosyltransferase 2-like" evidence="2">
    <location>
        <begin position="11"/>
        <end position="143"/>
    </location>
</feature>
<evidence type="ECO:0000313" key="3">
    <source>
        <dbReference type="EMBL" id="KAB2371612.1"/>
    </source>
</evidence>
<dbReference type="InterPro" id="IPR050834">
    <property type="entry name" value="Glycosyltransf_2"/>
</dbReference>
<dbReference type="AlphaFoldDB" id="A0A6L3VMP1"/>
<comment type="caution">
    <text evidence="3">The sequence shown here is derived from an EMBL/GenBank/DDBJ whole genome shotgun (WGS) entry which is preliminary data.</text>
</comment>
<proteinExistence type="predicted"/>
<dbReference type="Pfam" id="PF00535">
    <property type="entry name" value="Glycos_transf_2"/>
    <property type="match status" value="1"/>
</dbReference>
<reference evidence="3 4" key="1">
    <citation type="submission" date="2019-09" db="EMBL/GenBank/DDBJ databases">
        <title>Actinomadura physcomitrii sp. nov., a novel actinomycete isolated from moss [Physcomitrium sphaericum (Ludw) Fuernr].</title>
        <authorList>
            <person name="Liu C."/>
            <person name="Zhuang X."/>
        </authorList>
    </citation>
    <scope>NUCLEOTIDE SEQUENCE [LARGE SCALE GENOMIC DNA]</scope>
    <source>
        <strain evidence="3 4">CYP1-1B</strain>
    </source>
</reference>
<gene>
    <name evidence="3" type="ORF">F9B16_31770</name>
</gene>
<dbReference type="Proteomes" id="UP000483004">
    <property type="component" value="Unassembled WGS sequence"/>
</dbReference>
<dbReference type="Gene3D" id="3.90.550.10">
    <property type="entry name" value="Spore Coat Polysaccharide Biosynthesis Protein SpsA, Chain A"/>
    <property type="match status" value="1"/>
</dbReference>
<dbReference type="SUPFAM" id="SSF53448">
    <property type="entry name" value="Nucleotide-diphospho-sugar transferases"/>
    <property type="match status" value="1"/>
</dbReference>
<sequence>MGRVLPDPDVTVVVVARGGPQGLARSVRSALEQSLPGVEVVIVDEAGGPPAARATARLVAGARDRVRAFALQERSGGDGRARNLGLRYARGRYVMFLDAGDTLDPHACKTMVTAAAQAGADLVAGRSVQASRGGERTRFPHLYGERRLHPSIADAPELLDDAMAADKCYRRAFLERQHLRFVCRLRHADLLFTAAAYASARPIAVVPDRVLHRSADRAGVPPTDLGDFADRLEILRRTGALLRARGAEHLARRVEARFTGRVLPRCLRELRGREPGHRDAFVELARGYLAELDETLLADAGRIPAIAALMVLEGDTAAAMAAADYAPRGAGRPVLAIEPVERDGRVYWPGAHLGTPLGRRVLDITDLGLGTAPLGALRLGGEVTRMRRAGRALHVSGTVANPLGRLGPGTGLSGVLEIRDRHRDGRAFEVPVTVGARNGEITWDAVFVPDAVIRPTGLADRTWGLWLRLRAGASTVEIRLTSDGTAHRGLVLPVRPRLTRAAGDRLEAYVAPTGELALRVAAEGWPARAALPALRRARREIGSGIPLPARRPAPPCDDHRVRRGRDPRLQACRFRGRRTGRGPGPS</sequence>
<evidence type="ECO:0000313" key="4">
    <source>
        <dbReference type="Proteomes" id="UP000483004"/>
    </source>
</evidence>
<keyword evidence="4" id="KW-1185">Reference proteome</keyword>
<evidence type="ECO:0000259" key="2">
    <source>
        <dbReference type="Pfam" id="PF00535"/>
    </source>
</evidence>
<feature type="region of interest" description="Disordered" evidence="1">
    <location>
        <begin position="544"/>
        <end position="569"/>
    </location>
</feature>
<evidence type="ECO:0000256" key="1">
    <source>
        <dbReference type="SAM" id="MobiDB-lite"/>
    </source>
</evidence>
<dbReference type="InterPro" id="IPR001173">
    <property type="entry name" value="Glyco_trans_2-like"/>
</dbReference>
<dbReference type="PANTHER" id="PTHR43685:SF2">
    <property type="entry name" value="GLYCOSYLTRANSFERASE 2-LIKE DOMAIN-CONTAINING PROTEIN"/>
    <property type="match status" value="1"/>
</dbReference>
<dbReference type="CDD" id="cd00761">
    <property type="entry name" value="Glyco_tranf_GTA_type"/>
    <property type="match status" value="1"/>
</dbReference>
<dbReference type="PANTHER" id="PTHR43685">
    <property type="entry name" value="GLYCOSYLTRANSFERASE"/>
    <property type="match status" value="1"/>
</dbReference>
<feature type="compositionally biased region" description="Basic and acidic residues" evidence="1">
    <location>
        <begin position="556"/>
        <end position="568"/>
    </location>
</feature>
<accession>A0A6L3VMP1</accession>
<keyword evidence="3" id="KW-0808">Transferase</keyword>
<organism evidence="3 4">
    <name type="scientific">Actinomadura montaniterrae</name>
    <dbReference type="NCBI Taxonomy" id="1803903"/>
    <lineage>
        <taxon>Bacteria</taxon>
        <taxon>Bacillati</taxon>
        <taxon>Actinomycetota</taxon>
        <taxon>Actinomycetes</taxon>
        <taxon>Streptosporangiales</taxon>
        <taxon>Thermomonosporaceae</taxon>
        <taxon>Actinomadura</taxon>
    </lineage>
</organism>
<name>A0A6L3VMP1_9ACTN</name>
<protein>
    <submittedName>
        <fullName evidence="3">Glycosyltransferase family 2 protein</fullName>
    </submittedName>
</protein>
<dbReference type="EMBL" id="WBMR01000121">
    <property type="protein sequence ID" value="KAB2371612.1"/>
    <property type="molecule type" value="Genomic_DNA"/>
</dbReference>
<dbReference type="GO" id="GO:0016740">
    <property type="term" value="F:transferase activity"/>
    <property type="evidence" value="ECO:0007669"/>
    <property type="project" value="UniProtKB-KW"/>
</dbReference>
<dbReference type="InterPro" id="IPR029044">
    <property type="entry name" value="Nucleotide-diphossugar_trans"/>
</dbReference>